<evidence type="ECO:0000313" key="2">
    <source>
        <dbReference type="Proteomes" id="UP001152795"/>
    </source>
</evidence>
<dbReference type="FunFam" id="2.60.120.260:FF:000016">
    <property type="entry name" value="Contactin-associated protein-like 4 isoform 1"/>
    <property type="match status" value="1"/>
</dbReference>
<proteinExistence type="predicted"/>
<dbReference type="InterPro" id="IPR000421">
    <property type="entry name" value="FA58C"/>
</dbReference>
<dbReference type="EMBL" id="CACRXK020003674">
    <property type="protein sequence ID" value="CAB3999805.1"/>
    <property type="molecule type" value="Genomic_DNA"/>
</dbReference>
<reference evidence="1" key="1">
    <citation type="submission" date="2020-04" db="EMBL/GenBank/DDBJ databases">
        <authorList>
            <person name="Alioto T."/>
            <person name="Alioto T."/>
            <person name="Gomez Garrido J."/>
        </authorList>
    </citation>
    <scope>NUCLEOTIDE SEQUENCE</scope>
    <source>
        <strain evidence="1">A484AB</strain>
    </source>
</reference>
<dbReference type="PROSITE" id="PS50022">
    <property type="entry name" value="FA58C_3"/>
    <property type="match status" value="1"/>
</dbReference>
<name>A0A6S7H285_PARCT</name>
<dbReference type="PANTHER" id="PTHR24543">
    <property type="entry name" value="MULTICOPPER OXIDASE-RELATED"/>
    <property type="match status" value="1"/>
</dbReference>
<accession>A0A6S7H285</accession>
<keyword evidence="2" id="KW-1185">Reference proteome</keyword>
<evidence type="ECO:0000313" key="1">
    <source>
        <dbReference type="EMBL" id="CAB3999805.1"/>
    </source>
</evidence>
<dbReference type="OrthoDB" id="5985199at2759"/>
<dbReference type="Proteomes" id="UP001152795">
    <property type="component" value="Unassembled WGS sequence"/>
</dbReference>
<dbReference type="PROSITE" id="PS01285">
    <property type="entry name" value="FA58C_1"/>
    <property type="match status" value="1"/>
</dbReference>
<dbReference type="AlphaFoldDB" id="A0A6S7H285"/>
<sequence length="560" mass="63751">TIPKHTAIGVLLPLSTYVVKVQSLPYTKPYSEGAVKKSVKTQGWCDLRNIEVCCESYVNASLVSNHNRTSLSWTMYYPPSLNVTVDAFIIEWISLPLGICKENFVVLDSTRSNYTFPNLTYKCGRNYTIQLVVRYASYAGDVGCDKSQPEVLFYTPPVPTPKPTLPNQPPPKQPSKALTTAGFTIAAILGGIVIVSLIYLWKKRKGDLDEETALGMANKKIQDSRIASSSYWTGLPAQEGRLNGATAWSANENDKNQWIQVDLGKEKVVTAIATQGRKNADQWVGSYFVSYSLDREKFERYQLNGEDEMFSGNDDKNTVVTNVLSPQINARYIRIHPQSWCNHISMRMELYGRSALNWSEENVKVFILNPNHCELCTGVVQTLAGLLMETGHIRCEVDIFAPMREKCQGLARYTQEMISKCDYVIIPWMCEINQPKENTCKNMNTLIFLSSLDIIHGELLRNRNKRDKFVPVCLDHCPLDIIPPEEVLLQIYNIPSKIDDLVIELLGKTRRPEPNTILEFDDEEYITARRKLTQAINKMEKNHPTHYAKELCFRKEKERK</sequence>
<protein>
    <submittedName>
        <fullName evidence="1">Partial</fullName>
    </submittedName>
</protein>
<comment type="caution">
    <text evidence="1">The sequence shown here is derived from an EMBL/GenBank/DDBJ whole genome shotgun (WGS) entry which is preliminary data.</text>
</comment>
<feature type="non-terminal residue" evidence="1">
    <location>
        <position position="560"/>
    </location>
</feature>
<dbReference type="SMART" id="SM00231">
    <property type="entry name" value="FA58C"/>
    <property type="match status" value="1"/>
</dbReference>
<dbReference type="SUPFAM" id="SSF49785">
    <property type="entry name" value="Galactose-binding domain-like"/>
    <property type="match status" value="1"/>
</dbReference>
<dbReference type="Pfam" id="PF00754">
    <property type="entry name" value="F5_F8_type_C"/>
    <property type="match status" value="1"/>
</dbReference>
<gene>
    <name evidence="1" type="ORF">PACLA_8A074266</name>
</gene>
<dbReference type="Gene3D" id="3.40.50.11530">
    <property type="match status" value="1"/>
</dbReference>
<dbReference type="CDD" id="cd00057">
    <property type="entry name" value="FA58C"/>
    <property type="match status" value="1"/>
</dbReference>
<dbReference type="InterPro" id="IPR008979">
    <property type="entry name" value="Galactose-bd-like_sf"/>
</dbReference>
<dbReference type="PANTHER" id="PTHR24543:SF325">
    <property type="entry name" value="F5_8 TYPE C DOMAIN-CONTAINING PROTEIN"/>
    <property type="match status" value="1"/>
</dbReference>
<organism evidence="1 2">
    <name type="scientific">Paramuricea clavata</name>
    <name type="common">Red gorgonian</name>
    <name type="synonym">Violescent sea-whip</name>
    <dbReference type="NCBI Taxonomy" id="317549"/>
    <lineage>
        <taxon>Eukaryota</taxon>
        <taxon>Metazoa</taxon>
        <taxon>Cnidaria</taxon>
        <taxon>Anthozoa</taxon>
        <taxon>Octocorallia</taxon>
        <taxon>Malacalcyonacea</taxon>
        <taxon>Plexauridae</taxon>
        <taxon>Paramuricea</taxon>
    </lineage>
</organism>
<dbReference type="Gene3D" id="2.60.120.260">
    <property type="entry name" value="Galactose-binding domain-like"/>
    <property type="match status" value="1"/>
</dbReference>